<accession>A0ABP0U8G1</accession>
<feature type="transmembrane region" description="Helical" evidence="1">
    <location>
        <begin position="28"/>
        <end position="48"/>
    </location>
</feature>
<feature type="non-terminal residue" evidence="2">
    <location>
        <position position="82"/>
    </location>
</feature>
<evidence type="ECO:0000256" key="1">
    <source>
        <dbReference type="SAM" id="Phobius"/>
    </source>
</evidence>
<keyword evidence="3" id="KW-1185">Reference proteome</keyword>
<dbReference type="PANTHER" id="PTHR36010">
    <property type="entry name" value="CYTOCHROME C BIOGENESIS CCMF C-TERMINAL-LIKE MITOCHONDRIAL PROTEIN-RELATED"/>
    <property type="match status" value="1"/>
</dbReference>
<feature type="non-terminal residue" evidence="2">
    <location>
        <position position="1"/>
    </location>
</feature>
<protein>
    <submittedName>
        <fullName evidence="2">Uncharacterized protein</fullName>
    </submittedName>
</protein>
<reference evidence="2" key="1">
    <citation type="submission" date="2024-02" db="EMBL/GenBank/DDBJ databases">
        <authorList>
            <consortium name="ELIXIR-Norway"/>
            <consortium name="Elixir Norway"/>
        </authorList>
    </citation>
    <scope>NUCLEOTIDE SEQUENCE</scope>
</reference>
<name>A0ABP0U8G1_9BRYO</name>
<evidence type="ECO:0000313" key="3">
    <source>
        <dbReference type="Proteomes" id="UP001497512"/>
    </source>
</evidence>
<dbReference type="EMBL" id="OZ019894">
    <property type="protein sequence ID" value="CAK9215447.1"/>
    <property type="molecule type" value="Genomic_DNA"/>
</dbReference>
<keyword evidence="1" id="KW-0812">Transmembrane</keyword>
<dbReference type="Proteomes" id="UP001497512">
    <property type="component" value="Chromosome 2"/>
</dbReference>
<dbReference type="PANTHER" id="PTHR36010:SF1">
    <property type="entry name" value="CYTOCHROME C BIOGENESIS CCMF C-TERMINAL-LIKE MITOCHONDRIAL PROTEIN-RELATED"/>
    <property type="match status" value="1"/>
</dbReference>
<keyword evidence="1" id="KW-1133">Transmembrane helix</keyword>
<sequence>MVVLGGTTAPILFQWLVSRDVLIGAPSFHGIIIPIFTSLLLVLVYIHFRGFICFMNKTERIILVRARPILLPNIIRKSSPQT</sequence>
<organism evidence="2 3">
    <name type="scientific">Sphagnum troendelagicum</name>
    <dbReference type="NCBI Taxonomy" id="128251"/>
    <lineage>
        <taxon>Eukaryota</taxon>
        <taxon>Viridiplantae</taxon>
        <taxon>Streptophyta</taxon>
        <taxon>Embryophyta</taxon>
        <taxon>Bryophyta</taxon>
        <taxon>Sphagnophytina</taxon>
        <taxon>Sphagnopsida</taxon>
        <taxon>Sphagnales</taxon>
        <taxon>Sphagnaceae</taxon>
        <taxon>Sphagnum</taxon>
    </lineage>
</organism>
<proteinExistence type="predicted"/>
<dbReference type="InterPro" id="IPR044955">
    <property type="entry name" value="CCMFC"/>
</dbReference>
<evidence type="ECO:0000313" key="2">
    <source>
        <dbReference type="EMBL" id="CAK9215447.1"/>
    </source>
</evidence>
<keyword evidence="1" id="KW-0472">Membrane</keyword>
<gene>
    <name evidence="2" type="ORF">CSSPTR1EN2_LOCUS12736</name>
</gene>